<gene>
    <name evidence="2" type="ORF">B0X71_01065</name>
</gene>
<dbReference type="KEGG" id="pmar:B0X71_01065"/>
<feature type="transmembrane region" description="Helical" evidence="1">
    <location>
        <begin position="127"/>
        <end position="151"/>
    </location>
</feature>
<feature type="transmembrane region" description="Helical" evidence="1">
    <location>
        <begin position="390"/>
        <end position="415"/>
    </location>
</feature>
<feature type="transmembrane region" description="Helical" evidence="1">
    <location>
        <begin position="435"/>
        <end position="454"/>
    </location>
</feature>
<keyword evidence="1" id="KW-1133">Transmembrane helix</keyword>
<dbReference type="RefSeq" id="WP_077587717.1">
    <property type="nucleotide sequence ID" value="NZ_CP019640.1"/>
</dbReference>
<organism evidence="2 3">
    <name type="scientific">Planococcus lenghuensis</name>
    <dbReference type="NCBI Taxonomy" id="2213202"/>
    <lineage>
        <taxon>Bacteria</taxon>
        <taxon>Bacillati</taxon>
        <taxon>Bacillota</taxon>
        <taxon>Bacilli</taxon>
        <taxon>Bacillales</taxon>
        <taxon>Caryophanaceae</taxon>
        <taxon>Planococcus</taxon>
    </lineage>
</organism>
<keyword evidence="1" id="KW-0812">Transmembrane</keyword>
<feature type="transmembrane region" description="Helical" evidence="1">
    <location>
        <begin position="461"/>
        <end position="480"/>
    </location>
</feature>
<name>A0A1Q2KUF4_9BACL</name>
<sequence length="531" mass="57254">MNQLTAGTGRLTGMALRRVRLPVWLIAIAGFTWMIVWALTGLYGDDAERQAIAATMHNPAMVAMVGPGYGLDNYTLGALVAHQLLLFTAIAVGIMAILLTASHTRAEEEDGRTELVRALPVGRLSSLAATAIVLTAANVLLALLVGLSLYALGIVSIDLEGSLLYGAALGVTGLFFTALTALFAQLAESARGTVGLSLTVLIFAYLIRAVGDVSNETLSYLSPFGWVLRTEVYVNNYWLPVFIVTLAAAALFLLAFFLDGIRDLEAGFLPSRRGKKKASLFLQGPFGLAVRLQRTALIAWAVGMFILGLSYGSVLGDLESYFANNEMLETLLPPDSDFSLAEQFVSLLLVVMAMICTTPVLLVFLKLKGEEKKGRVSHVFSRAVSRGRQLGSYLGLAVAVSVLVQLLTVFGLWLAGKAVLTGTFELGSLVEAAVVYLPAMWVMTAVGALLLGIAPKWTGLAYLYLAYSFFVVYLGDLLQLPDWLAGLSPFDYVSRLPIEELDITNSFFLLLIATVLTGIGFYGYSRRDLME</sequence>
<dbReference type="AlphaFoldDB" id="A0A1Q2KUF4"/>
<feature type="transmembrane region" description="Helical" evidence="1">
    <location>
        <begin position="163"/>
        <end position="186"/>
    </location>
</feature>
<dbReference type="EMBL" id="CP019640">
    <property type="protein sequence ID" value="AQQ51845.1"/>
    <property type="molecule type" value="Genomic_DNA"/>
</dbReference>
<accession>A0A1Q2KUF4</accession>
<dbReference type="Proteomes" id="UP000188184">
    <property type="component" value="Chromosome"/>
</dbReference>
<feature type="transmembrane region" description="Helical" evidence="1">
    <location>
        <begin position="193"/>
        <end position="211"/>
    </location>
</feature>
<feature type="transmembrane region" description="Helical" evidence="1">
    <location>
        <begin position="74"/>
        <end position="99"/>
    </location>
</feature>
<proteinExistence type="predicted"/>
<dbReference type="OrthoDB" id="2014935at2"/>
<feature type="transmembrane region" description="Helical" evidence="1">
    <location>
        <begin position="21"/>
        <end position="39"/>
    </location>
</feature>
<reference evidence="2 3" key="1">
    <citation type="submission" date="2017-02" db="EMBL/GenBank/DDBJ databases">
        <title>The complete genomic sequence of a novel cold adapted crude oil-degrading bacterium Planococcus qaidamina Y42.</title>
        <authorList>
            <person name="Yang R."/>
        </authorList>
    </citation>
    <scope>NUCLEOTIDE SEQUENCE [LARGE SCALE GENOMIC DNA]</scope>
    <source>
        <strain evidence="2 3">Y42</strain>
    </source>
</reference>
<evidence type="ECO:0000313" key="2">
    <source>
        <dbReference type="EMBL" id="AQQ51845.1"/>
    </source>
</evidence>
<feature type="transmembrane region" description="Helical" evidence="1">
    <location>
        <begin position="296"/>
        <end position="314"/>
    </location>
</feature>
<evidence type="ECO:0000256" key="1">
    <source>
        <dbReference type="SAM" id="Phobius"/>
    </source>
</evidence>
<protein>
    <submittedName>
        <fullName evidence="2">ABC transporter permease</fullName>
    </submittedName>
</protein>
<keyword evidence="3" id="KW-1185">Reference proteome</keyword>
<feature type="transmembrane region" description="Helical" evidence="1">
    <location>
        <begin position="503"/>
        <end position="524"/>
    </location>
</feature>
<feature type="transmembrane region" description="Helical" evidence="1">
    <location>
        <begin position="344"/>
        <end position="365"/>
    </location>
</feature>
<keyword evidence="1" id="KW-0472">Membrane</keyword>
<feature type="transmembrane region" description="Helical" evidence="1">
    <location>
        <begin position="237"/>
        <end position="258"/>
    </location>
</feature>
<evidence type="ECO:0000313" key="3">
    <source>
        <dbReference type="Proteomes" id="UP000188184"/>
    </source>
</evidence>